<evidence type="ECO:0000256" key="2">
    <source>
        <dbReference type="SAM" id="Phobius"/>
    </source>
</evidence>
<evidence type="ECO:0000256" key="1">
    <source>
        <dbReference type="SAM" id="MobiDB-lite"/>
    </source>
</evidence>
<gene>
    <name evidence="3" type="ORF">AB5J58_47045</name>
</gene>
<organism evidence="3">
    <name type="scientific">Streptomyces sp. R08</name>
    <dbReference type="NCBI Taxonomy" id="3238624"/>
    <lineage>
        <taxon>Bacteria</taxon>
        <taxon>Bacillati</taxon>
        <taxon>Actinomycetota</taxon>
        <taxon>Actinomycetes</taxon>
        <taxon>Kitasatosporales</taxon>
        <taxon>Streptomycetaceae</taxon>
        <taxon>Streptomyces</taxon>
    </lineage>
</organism>
<dbReference type="AlphaFoldDB" id="A0AB39MNC6"/>
<feature type="transmembrane region" description="Helical" evidence="2">
    <location>
        <begin position="79"/>
        <end position="99"/>
    </location>
</feature>
<feature type="transmembrane region" description="Helical" evidence="2">
    <location>
        <begin position="111"/>
        <end position="128"/>
    </location>
</feature>
<sequence length="160" mass="17252">MTEHTEGPEHSRFCKACGAPAGDGKLCRHCGVVLEIPEEASLIDDEGAAVRRDFEGRGTPSDGEARPQRKRTLRQLSHVRGFYGAGVALWAVSTAWAAWDSPGSRPMWTSVLLLVVFTGLLALTTVWLRRLKGAGAEGPARHAAPRSTVVPRITASRSTH</sequence>
<keyword evidence="2" id="KW-0472">Membrane</keyword>
<evidence type="ECO:0000313" key="3">
    <source>
        <dbReference type="EMBL" id="XDQ07295.1"/>
    </source>
</evidence>
<reference evidence="3" key="1">
    <citation type="submission" date="2024-07" db="EMBL/GenBank/DDBJ databases">
        <authorList>
            <person name="Yu S.T."/>
        </authorList>
    </citation>
    <scope>NUCLEOTIDE SEQUENCE</scope>
    <source>
        <strain evidence="3">R08</strain>
    </source>
</reference>
<dbReference type="RefSeq" id="WP_352113821.1">
    <property type="nucleotide sequence ID" value="NZ_CP163431.1"/>
</dbReference>
<feature type="region of interest" description="Disordered" evidence="1">
    <location>
        <begin position="49"/>
        <end position="69"/>
    </location>
</feature>
<keyword evidence="2" id="KW-1133">Transmembrane helix</keyword>
<proteinExistence type="predicted"/>
<name>A0AB39MNC6_9ACTN</name>
<dbReference type="EMBL" id="CP163431">
    <property type="protein sequence ID" value="XDQ07295.1"/>
    <property type="molecule type" value="Genomic_DNA"/>
</dbReference>
<protein>
    <recommendedName>
        <fullName evidence="4">Zinc ribbon domain-containing protein</fullName>
    </recommendedName>
</protein>
<feature type="region of interest" description="Disordered" evidence="1">
    <location>
        <begin position="137"/>
        <end position="160"/>
    </location>
</feature>
<keyword evidence="2" id="KW-0812">Transmembrane</keyword>
<evidence type="ECO:0008006" key="4">
    <source>
        <dbReference type="Google" id="ProtNLM"/>
    </source>
</evidence>
<accession>A0AB39MNC6</accession>